<comment type="caution">
    <text evidence="3">The sequence shown here is derived from an EMBL/GenBank/DDBJ whole genome shotgun (WGS) entry which is preliminary data.</text>
</comment>
<feature type="compositionally biased region" description="Polar residues" evidence="1">
    <location>
        <begin position="15"/>
        <end position="25"/>
    </location>
</feature>
<feature type="transmembrane region" description="Helical" evidence="2">
    <location>
        <begin position="155"/>
        <end position="188"/>
    </location>
</feature>
<evidence type="ECO:0000313" key="3">
    <source>
        <dbReference type="EMBL" id="CCI83633.1"/>
    </source>
</evidence>
<proteinExistence type="predicted"/>
<evidence type="ECO:0000313" key="4">
    <source>
        <dbReference type="EMBL" id="EJZ81955.1"/>
    </source>
</evidence>
<feature type="transmembrane region" description="Helical" evidence="2">
    <location>
        <begin position="543"/>
        <end position="568"/>
    </location>
</feature>
<dbReference type="eggNOG" id="COG2978">
    <property type="taxonomic scope" value="Bacteria"/>
</dbReference>
<dbReference type="InterPro" id="IPR004697">
    <property type="entry name" value="AbgT"/>
</dbReference>
<feature type="transmembrane region" description="Helical" evidence="2">
    <location>
        <begin position="116"/>
        <end position="135"/>
    </location>
</feature>
<reference evidence="4 5" key="2">
    <citation type="submission" date="2012-08" db="EMBL/GenBank/DDBJ databases">
        <title>The Genome Sequence of Turicella otitidis ATCC 51513.</title>
        <authorList>
            <consortium name="The Broad Institute Genome Sequencing Platform"/>
            <person name="Earl A."/>
            <person name="Ward D."/>
            <person name="Feldgarden M."/>
            <person name="Gevers D."/>
            <person name="Huys G."/>
            <person name="Walker B."/>
            <person name="Young S.K."/>
            <person name="Zeng Q."/>
            <person name="Gargeya S."/>
            <person name="Fitzgerald M."/>
            <person name="Haas B."/>
            <person name="Abouelleil A."/>
            <person name="Alvarado L."/>
            <person name="Arachchi H.M."/>
            <person name="Berlin A.M."/>
            <person name="Chapman S.B."/>
            <person name="Goldberg J."/>
            <person name="Griggs A."/>
            <person name="Gujja S."/>
            <person name="Hansen M."/>
            <person name="Howarth C."/>
            <person name="Imamovic A."/>
            <person name="Larimer J."/>
            <person name="McCowen C."/>
            <person name="Montmayeur A."/>
            <person name="Murphy C."/>
            <person name="Neiman D."/>
            <person name="Pearson M."/>
            <person name="Priest M."/>
            <person name="Roberts A."/>
            <person name="Saif S."/>
            <person name="Shea T."/>
            <person name="Sisk P."/>
            <person name="Sykes S."/>
            <person name="Wortman J."/>
            <person name="Nusbaum C."/>
            <person name="Birren B."/>
        </authorList>
    </citation>
    <scope>NUCLEOTIDE SEQUENCE [LARGE SCALE GENOMIC DNA]</scope>
    <source>
        <strain evidence="4 5">ATCC 51513</strain>
    </source>
</reference>
<feature type="transmembrane region" description="Helical" evidence="2">
    <location>
        <begin position="512"/>
        <end position="531"/>
    </location>
</feature>
<dbReference type="EMBL" id="AHAE01000048">
    <property type="protein sequence ID" value="EJZ81955.1"/>
    <property type="molecule type" value="Genomic_DNA"/>
</dbReference>
<dbReference type="PATRIC" id="fig|883169.3.peg.1053"/>
<name>I7IX93_9CORY</name>
<feature type="transmembrane region" description="Helical" evidence="2">
    <location>
        <begin position="455"/>
        <end position="475"/>
    </location>
</feature>
<keyword evidence="5" id="KW-1185">Reference proteome</keyword>
<dbReference type="PANTHER" id="PTHR30282:SF0">
    <property type="entry name" value="P-AMINOBENZOYL-GLUTAMATE TRANSPORT PROTEIN"/>
    <property type="match status" value="1"/>
</dbReference>
<feature type="compositionally biased region" description="Acidic residues" evidence="1">
    <location>
        <begin position="311"/>
        <end position="320"/>
    </location>
</feature>
<evidence type="ECO:0000256" key="1">
    <source>
        <dbReference type="SAM" id="MobiDB-lite"/>
    </source>
</evidence>
<dbReference type="HOGENOM" id="CLU_040132_0_0_11"/>
<feature type="transmembrane region" description="Helical" evidence="2">
    <location>
        <begin position="334"/>
        <end position="356"/>
    </location>
</feature>
<feature type="region of interest" description="Disordered" evidence="1">
    <location>
        <begin position="1"/>
        <end position="39"/>
    </location>
</feature>
<keyword evidence="2" id="KW-0472">Membrane</keyword>
<dbReference type="PANTHER" id="PTHR30282">
    <property type="entry name" value="P-AMINOBENZOYL GLUTAMATE TRANSPORTER"/>
    <property type="match status" value="1"/>
</dbReference>
<keyword evidence="2" id="KW-1133">Transmembrane helix</keyword>
<gene>
    <name evidence="3" type="primary">abgT</name>
    <name evidence="3" type="ORF">BN46_0904</name>
    <name evidence="4" type="ORF">HMPREF9719_01091</name>
</gene>
<dbReference type="GO" id="GO:1902604">
    <property type="term" value="P:p-aminobenzoyl-glutamate transmembrane transport"/>
    <property type="evidence" value="ECO:0007669"/>
    <property type="project" value="InterPro"/>
</dbReference>
<feature type="transmembrane region" description="Helical" evidence="2">
    <location>
        <begin position="61"/>
        <end position="81"/>
    </location>
</feature>
<dbReference type="GO" id="GO:0015558">
    <property type="term" value="F:secondary active p-aminobenzoyl-glutamate transmembrane transporter activity"/>
    <property type="evidence" value="ECO:0007669"/>
    <property type="project" value="InterPro"/>
</dbReference>
<reference evidence="3 6" key="1">
    <citation type="journal article" date="2012" name="J. Bacteriol.">
        <title>Draft Genome Sequence of Turicella otitidis ATCC 51513, Isolated from Middle Ear Fluid from a Child with Otitis Media.</title>
        <authorList>
            <person name="Brinkrolf K."/>
            <person name="Schneider J."/>
            <person name="Knecht M."/>
            <person name="Ruckert C."/>
            <person name="Tauch A."/>
        </authorList>
    </citation>
    <scope>NUCLEOTIDE SEQUENCE [LARGE SCALE GENOMIC DNA]</scope>
    <source>
        <strain evidence="3 6">ATCC 51513</strain>
    </source>
</reference>
<dbReference type="AlphaFoldDB" id="I7IX93"/>
<accession>I7IX93</accession>
<sequence>MTPPSQSGQEDRPDQSNSHAATVSSPRKKHGMGAVRDTGPSKPRGFLGLVLRAGNLLPDPFWLFVILAGVVLVASWIGSAVGMRAENPSTGEIIEVQNLLTGEGFREMIANAIDNFLSFPPLGVILVVMLGIAVAEHAGLISACMRGAIARTKRPWLLTFIIALTAVTGSIASDAVYVIVIPLGAAAYKAIGRSPIAGGMVAFAASSGGFNASLLLNITDVLLAGISTEAAHFVDENYNVNPLANYFFVIPSAILLSIIITLVAELFMNRRTHELIDHSTVDYDAANFDNASSKKGDDEQAGREDVLAGTEYDEDVEDDSDLPKDLRVQPQEVAGMKASAVALAILLIGFFVGLFAPFSPLQGEGGAVMESVLIDNIAVVIGVMFLIVGITYGLVAGTITQSRDIPDFMVEGLKTLLPMMVLFFAVSQFLAYFEWSQLGQWTAIRGSELLTAIDLPTPILFFLFAVLVFLINLLITSGSAQWALMAPVVVPMFMLVGIAPEVTQMIYRIGDSTANIVTPMSPYFALALTLLQRYHKKMGVGTLMSLSIPFALSMFIGWFLFFLGWWGIGLPLGPGN</sequence>
<organism evidence="3 6">
    <name type="scientific">Corynebacterium otitidis ATCC 51513</name>
    <dbReference type="NCBI Taxonomy" id="883169"/>
    <lineage>
        <taxon>Bacteria</taxon>
        <taxon>Bacillati</taxon>
        <taxon>Actinomycetota</taxon>
        <taxon>Actinomycetes</taxon>
        <taxon>Mycobacteriales</taxon>
        <taxon>Corynebacteriaceae</taxon>
        <taxon>Corynebacterium</taxon>
    </lineage>
</organism>
<feature type="transmembrane region" description="Helical" evidence="2">
    <location>
        <begin position="416"/>
        <end position="435"/>
    </location>
</feature>
<feature type="region of interest" description="Disordered" evidence="1">
    <location>
        <begin position="292"/>
        <end position="322"/>
    </location>
</feature>
<dbReference type="Pfam" id="PF03806">
    <property type="entry name" value="ABG_transport"/>
    <property type="match status" value="2"/>
</dbReference>
<protein>
    <submittedName>
        <fullName evidence="3">Aminobenzoyl-glutamate transport protein</fullName>
    </submittedName>
</protein>
<feature type="transmembrane region" description="Helical" evidence="2">
    <location>
        <begin position="246"/>
        <end position="268"/>
    </location>
</feature>
<dbReference type="Proteomes" id="UP000006078">
    <property type="component" value="Unassembled WGS sequence"/>
</dbReference>
<evidence type="ECO:0000313" key="5">
    <source>
        <dbReference type="Proteomes" id="UP000006078"/>
    </source>
</evidence>
<feature type="compositionally biased region" description="Basic and acidic residues" evidence="1">
    <location>
        <begin position="292"/>
        <end position="306"/>
    </location>
</feature>
<evidence type="ECO:0000313" key="6">
    <source>
        <dbReference type="Proteomes" id="UP000011016"/>
    </source>
</evidence>
<dbReference type="Proteomes" id="UP000011016">
    <property type="component" value="Unassembled WGS sequence"/>
</dbReference>
<dbReference type="STRING" id="29321.AAV33_06350"/>
<keyword evidence="2" id="KW-0812">Transmembrane</keyword>
<feature type="transmembrane region" description="Helical" evidence="2">
    <location>
        <begin position="376"/>
        <end position="395"/>
    </location>
</feature>
<feature type="transmembrane region" description="Helical" evidence="2">
    <location>
        <begin position="482"/>
        <end position="500"/>
    </location>
</feature>
<evidence type="ECO:0000256" key="2">
    <source>
        <dbReference type="SAM" id="Phobius"/>
    </source>
</evidence>
<dbReference type="EMBL" id="CAJZ01000122">
    <property type="protein sequence ID" value="CCI83633.1"/>
    <property type="molecule type" value="Genomic_DNA"/>
</dbReference>